<evidence type="ECO:0000256" key="6">
    <source>
        <dbReference type="ARBA" id="ARBA00023004"/>
    </source>
</evidence>
<name>A0AAV8QA28_ENSVE</name>
<protein>
    <submittedName>
        <fullName evidence="9">Uncharacterized protein</fullName>
    </submittedName>
</protein>
<reference evidence="9 10" key="1">
    <citation type="submission" date="2022-12" db="EMBL/GenBank/DDBJ databases">
        <title>Chromosome-scale assembly of the Ensete ventricosum genome.</title>
        <authorList>
            <person name="Dussert Y."/>
            <person name="Stocks J."/>
            <person name="Wendawek A."/>
            <person name="Woldeyes F."/>
            <person name="Nichols R.A."/>
            <person name="Borrell J.S."/>
        </authorList>
    </citation>
    <scope>NUCLEOTIDE SEQUENCE [LARGE SCALE GENOMIC DNA]</scope>
    <source>
        <strain evidence="10">cv. Maze</strain>
        <tissue evidence="9">Seeds</tissue>
    </source>
</reference>
<dbReference type="SUPFAM" id="SSF48264">
    <property type="entry name" value="Cytochrome P450"/>
    <property type="match status" value="1"/>
</dbReference>
<dbReference type="PANTHER" id="PTHR47944">
    <property type="entry name" value="CYTOCHROME P450 98A9"/>
    <property type="match status" value="1"/>
</dbReference>
<proteinExistence type="inferred from homology"/>
<evidence type="ECO:0000256" key="8">
    <source>
        <dbReference type="SAM" id="Phobius"/>
    </source>
</evidence>
<keyword evidence="4" id="KW-0479">Metal-binding</keyword>
<dbReference type="GO" id="GO:0020037">
    <property type="term" value="F:heme binding"/>
    <property type="evidence" value="ECO:0007669"/>
    <property type="project" value="InterPro"/>
</dbReference>
<feature type="transmembrane region" description="Helical" evidence="8">
    <location>
        <begin position="6"/>
        <end position="25"/>
    </location>
</feature>
<dbReference type="EMBL" id="JAQQAF010000007">
    <property type="protein sequence ID" value="KAJ8472041.1"/>
    <property type="molecule type" value="Genomic_DNA"/>
</dbReference>
<dbReference type="GO" id="GO:0005506">
    <property type="term" value="F:iron ion binding"/>
    <property type="evidence" value="ECO:0007669"/>
    <property type="project" value="InterPro"/>
</dbReference>
<comment type="cofactor">
    <cofactor evidence="1">
        <name>heme</name>
        <dbReference type="ChEBI" id="CHEBI:30413"/>
    </cofactor>
</comment>
<dbReference type="Pfam" id="PF00067">
    <property type="entry name" value="p450"/>
    <property type="match status" value="1"/>
</dbReference>
<gene>
    <name evidence="9" type="ORF">OPV22_026384</name>
</gene>
<evidence type="ECO:0000313" key="9">
    <source>
        <dbReference type="EMBL" id="KAJ8472041.1"/>
    </source>
</evidence>
<evidence type="ECO:0000256" key="1">
    <source>
        <dbReference type="ARBA" id="ARBA00001971"/>
    </source>
</evidence>
<dbReference type="PANTHER" id="PTHR47944:SF18">
    <property type="entry name" value="FLAVONOID 3'-MONOOXYGENASE"/>
    <property type="match status" value="1"/>
</dbReference>
<keyword evidence="6" id="KW-0408">Iron</keyword>
<keyword evidence="8" id="KW-1133">Transmembrane helix</keyword>
<keyword evidence="10" id="KW-1185">Reference proteome</keyword>
<accession>A0AAV8QA28</accession>
<evidence type="ECO:0000256" key="5">
    <source>
        <dbReference type="ARBA" id="ARBA00023002"/>
    </source>
</evidence>
<dbReference type="InterPro" id="IPR001128">
    <property type="entry name" value="Cyt_P450"/>
</dbReference>
<evidence type="ECO:0000256" key="4">
    <source>
        <dbReference type="ARBA" id="ARBA00022723"/>
    </source>
</evidence>
<keyword evidence="3" id="KW-0349">Heme</keyword>
<dbReference type="GO" id="GO:0016705">
    <property type="term" value="F:oxidoreductase activity, acting on paired donors, with incorporation or reduction of molecular oxygen"/>
    <property type="evidence" value="ECO:0007669"/>
    <property type="project" value="InterPro"/>
</dbReference>
<dbReference type="AlphaFoldDB" id="A0AAV8QA28"/>
<dbReference type="Gene3D" id="1.10.630.10">
    <property type="entry name" value="Cytochrome P450"/>
    <property type="match status" value="1"/>
</dbReference>
<evidence type="ECO:0000256" key="3">
    <source>
        <dbReference type="ARBA" id="ARBA00022617"/>
    </source>
</evidence>
<keyword evidence="5" id="KW-0560">Oxidoreductase</keyword>
<evidence type="ECO:0000313" key="10">
    <source>
        <dbReference type="Proteomes" id="UP001222027"/>
    </source>
</evidence>
<dbReference type="GO" id="GO:0004497">
    <property type="term" value="F:monooxygenase activity"/>
    <property type="evidence" value="ECO:0007669"/>
    <property type="project" value="UniProtKB-KW"/>
</dbReference>
<dbReference type="InterPro" id="IPR036396">
    <property type="entry name" value="Cyt_P450_sf"/>
</dbReference>
<keyword evidence="7" id="KW-0503">Monooxygenase</keyword>
<sequence>MAIDPYLMAAITLCFLVHLLLYRFLHKSSSRCPHDLPILGALLLVRVRAHSNLARLAKCYDPVMFLRLGSHGCVIASNVDAARTFLKTIDAKFANRPDPIRTHDVNNQRQNLVMADYTPTWKLLPKMSSLHLLGGKAFTEWGPVRREAHGPLPTRSGRGRRGGGGDGRVVCTLANVIGLILVSSVRRPR</sequence>
<comment type="similarity">
    <text evidence="2">Belongs to the cytochrome P450 family.</text>
</comment>
<evidence type="ECO:0000256" key="7">
    <source>
        <dbReference type="ARBA" id="ARBA00023033"/>
    </source>
</evidence>
<keyword evidence="8" id="KW-0812">Transmembrane</keyword>
<keyword evidence="8" id="KW-0472">Membrane</keyword>
<comment type="caution">
    <text evidence="9">The sequence shown here is derived from an EMBL/GenBank/DDBJ whole genome shotgun (WGS) entry which is preliminary data.</text>
</comment>
<dbReference type="Proteomes" id="UP001222027">
    <property type="component" value="Unassembled WGS sequence"/>
</dbReference>
<organism evidence="9 10">
    <name type="scientific">Ensete ventricosum</name>
    <name type="common">Abyssinian banana</name>
    <name type="synonym">Musa ensete</name>
    <dbReference type="NCBI Taxonomy" id="4639"/>
    <lineage>
        <taxon>Eukaryota</taxon>
        <taxon>Viridiplantae</taxon>
        <taxon>Streptophyta</taxon>
        <taxon>Embryophyta</taxon>
        <taxon>Tracheophyta</taxon>
        <taxon>Spermatophyta</taxon>
        <taxon>Magnoliopsida</taxon>
        <taxon>Liliopsida</taxon>
        <taxon>Zingiberales</taxon>
        <taxon>Musaceae</taxon>
        <taxon>Ensete</taxon>
    </lineage>
</organism>
<evidence type="ECO:0000256" key="2">
    <source>
        <dbReference type="ARBA" id="ARBA00010617"/>
    </source>
</evidence>